<dbReference type="OrthoDB" id="277520at2"/>
<evidence type="ECO:0000256" key="1">
    <source>
        <dbReference type="ARBA" id="ARBA00022553"/>
    </source>
</evidence>
<dbReference type="RefSeq" id="WP_143914707.1">
    <property type="nucleotide sequence ID" value="NZ_VLNT01000023.1"/>
</dbReference>
<evidence type="ECO:0000313" key="5">
    <source>
        <dbReference type="EMBL" id="TSD55401.1"/>
    </source>
</evidence>
<dbReference type="PROSITE" id="PS50006">
    <property type="entry name" value="FHA_DOMAIN"/>
    <property type="match status" value="1"/>
</dbReference>
<dbReference type="InterPro" id="IPR050923">
    <property type="entry name" value="Cell_Proc_Reg/RNA_Proc"/>
</dbReference>
<organism evidence="5 6">
    <name type="scientific">Aeromicrobium piscarium</name>
    <dbReference type="NCBI Taxonomy" id="2590901"/>
    <lineage>
        <taxon>Bacteria</taxon>
        <taxon>Bacillati</taxon>
        <taxon>Actinomycetota</taxon>
        <taxon>Actinomycetes</taxon>
        <taxon>Propionibacteriales</taxon>
        <taxon>Nocardioidaceae</taxon>
        <taxon>Aeromicrobium</taxon>
    </lineage>
</organism>
<dbReference type="Pfam" id="PF00498">
    <property type="entry name" value="FHA"/>
    <property type="match status" value="1"/>
</dbReference>
<name>A0A554RN05_9ACTN</name>
<gene>
    <name evidence="5" type="ORF">FNM00_16860</name>
</gene>
<keyword evidence="3" id="KW-1133">Transmembrane helix</keyword>
<feature type="region of interest" description="Disordered" evidence="2">
    <location>
        <begin position="43"/>
        <end position="71"/>
    </location>
</feature>
<accession>A0A554RN05</accession>
<dbReference type="Proteomes" id="UP000316988">
    <property type="component" value="Unassembled WGS sequence"/>
</dbReference>
<reference evidence="5 6" key="1">
    <citation type="submission" date="2019-07" db="EMBL/GenBank/DDBJ databases">
        <authorList>
            <person name="Zhao L.H."/>
        </authorList>
    </citation>
    <scope>NUCLEOTIDE SEQUENCE [LARGE SCALE GENOMIC DNA]</scope>
    <source>
        <strain evidence="5 6">Co35</strain>
    </source>
</reference>
<keyword evidence="1" id="KW-0597">Phosphoprotein</keyword>
<sequence length="165" mass="17761">MSELTLTLIKFGFLAVLWIFVLSAVSVIRTDIFGTRVPTRPVAKAAKAGKTPTPATPKKKTPKKRGARGRPSVLQIVDGPNAGQSVPLGDEPLLLGRGTDAAIRLNDDYVSTRHARFASNGEQWFVEDLGSTNGTYIGSQRITSPVPVPLGTQVRLGKTIVELRK</sequence>
<evidence type="ECO:0000256" key="2">
    <source>
        <dbReference type="SAM" id="MobiDB-lite"/>
    </source>
</evidence>
<dbReference type="Gene3D" id="2.60.200.20">
    <property type="match status" value="1"/>
</dbReference>
<dbReference type="SUPFAM" id="SSF49879">
    <property type="entry name" value="SMAD/FHA domain"/>
    <property type="match status" value="1"/>
</dbReference>
<dbReference type="InterPro" id="IPR008984">
    <property type="entry name" value="SMAD_FHA_dom_sf"/>
</dbReference>
<evidence type="ECO:0000259" key="4">
    <source>
        <dbReference type="PROSITE" id="PS50006"/>
    </source>
</evidence>
<dbReference type="InterPro" id="IPR000253">
    <property type="entry name" value="FHA_dom"/>
</dbReference>
<dbReference type="PANTHER" id="PTHR23308">
    <property type="entry name" value="NUCLEAR INHIBITOR OF PROTEIN PHOSPHATASE-1"/>
    <property type="match status" value="1"/>
</dbReference>
<protein>
    <submittedName>
        <fullName evidence="5">FHA domain-containing protein</fullName>
    </submittedName>
</protein>
<evidence type="ECO:0000313" key="6">
    <source>
        <dbReference type="Proteomes" id="UP000316988"/>
    </source>
</evidence>
<keyword evidence="6" id="KW-1185">Reference proteome</keyword>
<dbReference type="SMART" id="SM00240">
    <property type="entry name" value="FHA"/>
    <property type="match status" value="1"/>
</dbReference>
<feature type="domain" description="FHA" evidence="4">
    <location>
        <begin position="93"/>
        <end position="142"/>
    </location>
</feature>
<feature type="transmembrane region" description="Helical" evidence="3">
    <location>
        <begin position="6"/>
        <end position="28"/>
    </location>
</feature>
<feature type="compositionally biased region" description="Basic residues" evidence="2">
    <location>
        <begin position="57"/>
        <end position="68"/>
    </location>
</feature>
<dbReference type="AlphaFoldDB" id="A0A554RN05"/>
<proteinExistence type="predicted"/>
<feature type="compositionally biased region" description="Low complexity" evidence="2">
    <location>
        <begin position="43"/>
        <end position="53"/>
    </location>
</feature>
<dbReference type="EMBL" id="VLNT01000023">
    <property type="protein sequence ID" value="TSD55401.1"/>
    <property type="molecule type" value="Genomic_DNA"/>
</dbReference>
<keyword evidence="3" id="KW-0812">Transmembrane</keyword>
<evidence type="ECO:0000256" key="3">
    <source>
        <dbReference type="SAM" id="Phobius"/>
    </source>
</evidence>
<comment type="caution">
    <text evidence="5">The sequence shown here is derived from an EMBL/GenBank/DDBJ whole genome shotgun (WGS) entry which is preliminary data.</text>
</comment>
<keyword evidence="3" id="KW-0472">Membrane</keyword>